<dbReference type="InterPro" id="IPR018389">
    <property type="entry name" value="DctP_fam"/>
</dbReference>
<keyword evidence="2" id="KW-0813">Transport</keyword>
<evidence type="ECO:0000256" key="2">
    <source>
        <dbReference type="ARBA" id="ARBA00022448"/>
    </source>
</evidence>
<protein>
    <submittedName>
        <fullName evidence="4">Uncharacterized protein</fullName>
    </submittedName>
</protein>
<evidence type="ECO:0000313" key="4">
    <source>
        <dbReference type="EMBL" id="GAG88722.1"/>
    </source>
</evidence>
<reference evidence="4" key="1">
    <citation type="journal article" date="2014" name="Front. Microbiol.">
        <title>High frequency of phylogenetically diverse reductive dehalogenase-homologous genes in deep subseafloor sedimentary metagenomes.</title>
        <authorList>
            <person name="Kawai M."/>
            <person name="Futagami T."/>
            <person name="Toyoda A."/>
            <person name="Takaki Y."/>
            <person name="Nishi S."/>
            <person name="Hori S."/>
            <person name="Arai W."/>
            <person name="Tsubouchi T."/>
            <person name="Morono Y."/>
            <person name="Uchiyama I."/>
            <person name="Ito T."/>
            <person name="Fujiyama A."/>
            <person name="Inagaki F."/>
            <person name="Takami H."/>
        </authorList>
    </citation>
    <scope>NUCLEOTIDE SEQUENCE</scope>
    <source>
        <strain evidence="4">Expedition CK06-06</strain>
    </source>
</reference>
<evidence type="ECO:0000256" key="3">
    <source>
        <dbReference type="ARBA" id="ARBA00022729"/>
    </source>
</evidence>
<evidence type="ECO:0000256" key="1">
    <source>
        <dbReference type="ARBA" id="ARBA00009023"/>
    </source>
</evidence>
<accession>X1C5W8</accession>
<dbReference type="Gene3D" id="3.40.190.170">
    <property type="entry name" value="Bacterial extracellular solute-binding protein, family 7"/>
    <property type="match status" value="1"/>
</dbReference>
<proteinExistence type="inferred from homology"/>
<name>X1C5W8_9ZZZZ</name>
<comment type="caution">
    <text evidence="4">The sequence shown here is derived from an EMBL/GenBank/DDBJ whole genome shotgun (WGS) entry which is preliminary data.</text>
</comment>
<organism evidence="4">
    <name type="scientific">marine sediment metagenome</name>
    <dbReference type="NCBI Taxonomy" id="412755"/>
    <lineage>
        <taxon>unclassified sequences</taxon>
        <taxon>metagenomes</taxon>
        <taxon>ecological metagenomes</taxon>
    </lineage>
</organism>
<feature type="non-terminal residue" evidence="4">
    <location>
        <position position="1"/>
    </location>
</feature>
<dbReference type="Pfam" id="PF03480">
    <property type="entry name" value="DctP"/>
    <property type="match status" value="1"/>
</dbReference>
<dbReference type="InterPro" id="IPR038404">
    <property type="entry name" value="TRAP_DctP_sf"/>
</dbReference>
<comment type="similarity">
    <text evidence="1">Belongs to the bacterial solute-binding protein 7 family.</text>
</comment>
<dbReference type="AlphaFoldDB" id="X1C5W8"/>
<dbReference type="PANTHER" id="PTHR33376">
    <property type="match status" value="1"/>
</dbReference>
<keyword evidence="3" id="KW-0732">Signal</keyword>
<gene>
    <name evidence="4" type="ORF">S01H4_22664</name>
</gene>
<dbReference type="GO" id="GO:0055085">
    <property type="term" value="P:transmembrane transport"/>
    <property type="evidence" value="ECO:0007669"/>
    <property type="project" value="InterPro"/>
</dbReference>
<dbReference type="EMBL" id="BART01010419">
    <property type="protein sequence ID" value="GAG88722.1"/>
    <property type="molecule type" value="Genomic_DNA"/>
</dbReference>
<sequence>LATGLCDGLITSFYAGYGLGFCEFTKNMNMIFAHPAITLPYVVNKDAWAELPADLQDTITSYVEAKRDWFETGNIKMDGLAIQLALANDNVQFRPVPPDFRQEMVESSYEWIWKPWIDRAGPEGAEAFNEIAKIIIAKGYEVPGYTVK</sequence>
<dbReference type="PANTHER" id="PTHR33376:SF7">
    <property type="entry name" value="C4-DICARBOXYLATE-BINDING PROTEIN DCTB"/>
    <property type="match status" value="1"/>
</dbReference>